<dbReference type="PANTHER" id="PTHR47939">
    <property type="entry name" value="MEMBRANE-ASSOCIATED SALT-INDUCIBLE PROTEIN-LIKE"/>
    <property type="match status" value="1"/>
</dbReference>
<dbReference type="InterPro" id="IPR011990">
    <property type="entry name" value="TPR-like_helical_dom_sf"/>
</dbReference>
<dbReference type="InterPro" id="IPR002885">
    <property type="entry name" value="PPR_rpt"/>
</dbReference>
<dbReference type="Proteomes" id="UP001515500">
    <property type="component" value="Chromosome 13"/>
</dbReference>
<keyword evidence="2" id="KW-0677">Repeat</keyword>
<evidence type="ECO:0000256" key="2">
    <source>
        <dbReference type="ARBA" id="ARBA00022737"/>
    </source>
</evidence>
<dbReference type="RefSeq" id="XP_039137275.1">
    <property type="nucleotide sequence ID" value="XM_039281341.1"/>
</dbReference>
<keyword evidence="4" id="KW-1185">Reference proteome</keyword>
<feature type="repeat" description="PPR" evidence="3">
    <location>
        <begin position="338"/>
        <end position="372"/>
    </location>
</feature>
<dbReference type="Pfam" id="PF01535">
    <property type="entry name" value="PPR"/>
    <property type="match status" value="2"/>
</dbReference>
<evidence type="ECO:0000313" key="4">
    <source>
        <dbReference type="Proteomes" id="UP001515500"/>
    </source>
</evidence>
<reference evidence="5" key="1">
    <citation type="submission" date="2025-08" db="UniProtKB">
        <authorList>
            <consortium name="RefSeq"/>
        </authorList>
    </citation>
    <scope>IDENTIFICATION</scope>
</reference>
<evidence type="ECO:0000313" key="5">
    <source>
        <dbReference type="RefSeq" id="XP_039137275.1"/>
    </source>
</evidence>
<protein>
    <submittedName>
        <fullName evidence="5">LOW QUALITY PROTEIN: putative pentatricopeptide repeat-containing protein At1g26500</fullName>
    </submittedName>
</protein>
<proteinExistence type="inferred from homology"/>
<feature type="repeat" description="PPR" evidence="3">
    <location>
        <begin position="199"/>
        <end position="233"/>
    </location>
</feature>
<dbReference type="Pfam" id="PF13041">
    <property type="entry name" value="PPR_2"/>
    <property type="match status" value="1"/>
</dbReference>
<gene>
    <name evidence="5" type="primary">LOC120274803</name>
</gene>
<evidence type="ECO:0000256" key="3">
    <source>
        <dbReference type="PROSITE-ProRule" id="PRU00708"/>
    </source>
</evidence>
<feature type="repeat" description="PPR" evidence="3">
    <location>
        <begin position="270"/>
        <end position="304"/>
    </location>
</feature>
<evidence type="ECO:0000256" key="1">
    <source>
        <dbReference type="ARBA" id="ARBA00007626"/>
    </source>
</evidence>
<dbReference type="GeneID" id="120274803"/>
<dbReference type="PANTHER" id="PTHR47939:SF12">
    <property type="entry name" value="PENTACOTRIPEPTIDE-REPEAT REGION OF PRORP DOMAIN-CONTAINING PROTEIN"/>
    <property type="match status" value="1"/>
</dbReference>
<dbReference type="Gene3D" id="1.25.40.10">
    <property type="entry name" value="Tetratricopeptide repeat domain"/>
    <property type="match status" value="2"/>
</dbReference>
<organism evidence="4 5">
    <name type="scientific">Dioscorea cayennensis subsp. rotundata</name>
    <name type="common">White Guinea yam</name>
    <name type="synonym">Dioscorea rotundata</name>
    <dbReference type="NCBI Taxonomy" id="55577"/>
    <lineage>
        <taxon>Eukaryota</taxon>
        <taxon>Viridiplantae</taxon>
        <taxon>Streptophyta</taxon>
        <taxon>Embryophyta</taxon>
        <taxon>Tracheophyta</taxon>
        <taxon>Spermatophyta</taxon>
        <taxon>Magnoliopsida</taxon>
        <taxon>Liliopsida</taxon>
        <taxon>Dioscoreales</taxon>
        <taxon>Dioscoreaceae</taxon>
        <taxon>Dioscorea</taxon>
    </lineage>
</organism>
<dbReference type="InterPro" id="IPR050667">
    <property type="entry name" value="PPR-containing_protein"/>
</dbReference>
<name>A0AB40CBR7_DIOCR</name>
<comment type="similarity">
    <text evidence="1">Belongs to the PPR family. P subfamily.</text>
</comment>
<dbReference type="AlphaFoldDB" id="A0AB40CBR7"/>
<dbReference type="PROSITE" id="PS51375">
    <property type="entry name" value="PPR"/>
    <property type="match status" value="3"/>
</dbReference>
<sequence>MQIFQKTPSILLKSQTHTLSTTIINPDLLLLRLTTVLYQQQHATDSKLHSHLNSLPLPLPIPHELIFHLCSRFPLSWRPLHRFILWSSFSHSPSTFSRTLSVFGASKNIDLLWSTFTSSILTHPKLLTSSSLLTVLHSLASSRQISKCVRIFDSILKPHFPPLHSIDTLNLVIESLSNRKFVREAKDLVSKLRPSIPPDGDTYGILILGFCKIGDLVMASKLWNRAVDEGFEPTIEAYEEIIVTLFKTNRIDDALRMFATLRARRFGDARADSYRIVIQWMCKLGRVRYAHMVFDEMLKRGLWLAIDNQTVGALVYGLVARNRVREAYRVVEMVERPDIGLYHGLMKGLLRLKRAGEATEVFREMVRRGVEPIMHTYIMLLQGHLGRRGRKGKDEMVNFESVFVGGLVKQGRMVEVSKFVERVMWGGVEVPRFDYNKFLYWFSNEEGVEMFESVGKRMKEVGMVDLGDVFLRYGEKMATRDRRRRLRI</sequence>
<dbReference type="NCBIfam" id="TIGR00756">
    <property type="entry name" value="PPR"/>
    <property type="match status" value="3"/>
</dbReference>
<accession>A0AB40CBR7</accession>